<feature type="domain" description="PBP" evidence="5">
    <location>
        <begin position="29"/>
        <end position="256"/>
    </location>
</feature>
<keyword evidence="4" id="KW-1133">Transmembrane helix</keyword>
<evidence type="ECO:0000313" key="7">
    <source>
        <dbReference type="Proteomes" id="UP000271783"/>
    </source>
</evidence>
<dbReference type="SUPFAM" id="SSF53850">
    <property type="entry name" value="Periplasmic binding protein-like II"/>
    <property type="match status" value="1"/>
</dbReference>
<evidence type="ECO:0000256" key="2">
    <source>
        <dbReference type="ARBA" id="ARBA00022729"/>
    </source>
</evidence>
<evidence type="ECO:0000313" key="6">
    <source>
        <dbReference type="EMBL" id="RPF50921.1"/>
    </source>
</evidence>
<evidence type="ECO:0000256" key="3">
    <source>
        <dbReference type="SAM" id="MobiDB-lite"/>
    </source>
</evidence>
<dbReference type="AlphaFoldDB" id="A0A3N5C3P9"/>
<dbReference type="Pfam" id="PF12849">
    <property type="entry name" value="PBP_like_2"/>
    <property type="match status" value="1"/>
</dbReference>
<dbReference type="InterPro" id="IPR050811">
    <property type="entry name" value="Phosphate_ABC_transporter"/>
</dbReference>
<accession>A0A3N5C3P9</accession>
<evidence type="ECO:0000259" key="5">
    <source>
        <dbReference type="Pfam" id="PF12849"/>
    </source>
</evidence>
<dbReference type="GO" id="GO:0042301">
    <property type="term" value="F:phosphate ion binding"/>
    <property type="evidence" value="ECO:0007669"/>
    <property type="project" value="InterPro"/>
</dbReference>
<keyword evidence="1" id="KW-0813">Transport</keyword>
<name>A0A3N5C3P9_9EURY</name>
<evidence type="ECO:0000256" key="4">
    <source>
        <dbReference type="SAM" id="Phobius"/>
    </source>
</evidence>
<dbReference type="InterPro" id="IPR024370">
    <property type="entry name" value="PBP_domain"/>
</dbReference>
<gene>
    <name evidence="6" type="ORF">EDC42_1580</name>
</gene>
<dbReference type="PANTHER" id="PTHR30570">
    <property type="entry name" value="PERIPLASMIC PHOSPHATE BINDING COMPONENT OF PHOSPHATE ABC TRANSPORTER"/>
    <property type="match status" value="1"/>
</dbReference>
<proteinExistence type="predicted"/>
<feature type="region of interest" description="Disordered" evidence="3">
    <location>
        <begin position="71"/>
        <end position="93"/>
    </location>
</feature>
<dbReference type="InterPro" id="IPR011862">
    <property type="entry name" value="Phos-bd"/>
</dbReference>
<organism evidence="6 7">
    <name type="scientific">Methanobrevibacter gottschalkii DSM 11977</name>
    <dbReference type="NCBI Taxonomy" id="1122229"/>
    <lineage>
        <taxon>Archaea</taxon>
        <taxon>Methanobacteriati</taxon>
        <taxon>Methanobacteriota</taxon>
        <taxon>Methanomada group</taxon>
        <taxon>Methanobacteria</taxon>
        <taxon>Methanobacteriales</taxon>
        <taxon>Methanobacteriaceae</taxon>
        <taxon>Methanobrevibacter</taxon>
    </lineage>
</organism>
<dbReference type="EMBL" id="RKRG01000003">
    <property type="protein sequence ID" value="RPF50921.1"/>
    <property type="molecule type" value="Genomic_DNA"/>
</dbReference>
<protein>
    <submittedName>
        <fullName evidence="6">Phosphate ABC transporter substrate-binding protein (PhoT family)</fullName>
    </submittedName>
</protein>
<dbReference type="CDD" id="cd13653">
    <property type="entry name" value="PBP2_phosphate_like_1"/>
    <property type="match status" value="1"/>
</dbReference>
<dbReference type="Gene3D" id="3.40.190.10">
    <property type="entry name" value="Periplasmic binding protein-like II"/>
    <property type="match status" value="2"/>
</dbReference>
<reference evidence="6 7" key="1">
    <citation type="submission" date="2018-11" db="EMBL/GenBank/DDBJ databases">
        <title>Genomic Encyclopedia of Type Strains, Phase IV (KMG-IV): sequencing the most valuable type-strain genomes for metagenomic binning, comparative biology and taxonomic classification.</title>
        <authorList>
            <person name="Goeker M."/>
        </authorList>
    </citation>
    <scope>NUCLEOTIDE SEQUENCE [LARGE SCALE GENOMIC DNA]</scope>
    <source>
        <strain evidence="6 7">DSM 11977</strain>
    </source>
</reference>
<sequence length="271" mass="28790">MKNTKKIVIVAIIIVIVAGIALLSGVGSSENIDIVGSTSVQPVAEKLVETYKQTHPDANINVQGGGSSVGIKSAQDGSADIGTSSKELKEDEKQGLTEYNIGQDGIVIAVNNENTVNDLSKDQLKDIFSGKITNWNQVGGQDGEINIITREEGSGTLDAFENIVMGKDTKIRSDAVVQSSTEAVKQSVKQDSNAIGFVSFAHMSNDVKALSIGGVSPSTDTIADGSYELQRPFLFLVKGTPSGDLKEFIDWVNSSEGQKVLNEEKIIKSTN</sequence>
<dbReference type="RefSeq" id="WP_069575333.1">
    <property type="nucleotide sequence ID" value="NZ_RKRG01000003.1"/>
</dbReference>
<feature type="transmembrane region" description="Helical" evidence="4">
    <location>
        <begin position="7"/>
        <end position="27"/>
    </location>
</feature>
<evidence type="ECO:0000256" key="1">
    <source>
        <dbReference type="ARBA" id="ARBA00022448"/>
    </source>
</evidence>
<keyword evidence="2" id="KW-0732">Signal</keyword>
<comment type="caution">
    <text evidence="6">The sequence shown here is derived from an EMBL/GenBank/DDBJ whole genome shotgun (WGS) entry which is preliminary data.</text>
</comment>
<keyword evidence="7" id="KW-1185">Reference proteome</keyword>
<dbReference type="Proteomes" id="UP000271783">
    <property type="component" value="Unassembled WGS sequence"/>
</dbReference>
<dbReference type="NCBIfam" id="TIGR02136">
    <property type="entry name" value="ptsS_2"/>
    <property type="match status" value="1"/>
</dbReference>
<keyword evidence="4" id="KW-0812">Transmembrane</keyword>
<keyword evidence="4" id="KW-0472">Membrane</keyword>
<dbReference type="PANTHER" id="PTHR30570:SF1">
    <property type="entry name" value="PHOSPHATE-BINDING PROTEIN PSTS"/>
    <property type="match status" value="1"/>
</dbReference>